<proteinExistence type="predicted"/>
<evidence type="ECO:0000313" key="3">
    <source>
        <dbReference type="EMBL" id="EGU53976.1"/>
    </source>
</evidence>
<reference evidence="2 5" key="1">
    <citation type="submission" date="2009-10" db="EMBL/GenBank/DDBJ databases">
        <authorList>
            <consortium name="Los Alamos National Laboratory (LANL)"/>
            <consortium name="National Microbial Pathogen Data Resource (NMPDR)"/>
            <person name="Munk A.C."/>
            <person name="Chertkov O."/>
            <person name="Tapia R."/>
            <person name="Green L."/>
            <person name="Rogers Y."/>
            <person name="Detter J.C."/>
            <person name="Bruce D."/>
            <person name="Brettin T.S."/>
            <person name="Colwell R.R."/>
            <person name="Huq A."/>
            <person name="Grim C.J."/>
            <person name="Hasan N.A."/>
            <person name="Bartels D."/>
            <person name="Vonstein V."/>
        </authorList>
    </citation>
    <scope>NUCLEOTIDE SEQUENCE [LARGE SCALE GENOMIC DNA]</scope>
    <source>
        <strain evidence="2 5">CIP 102891</strain>
    </source>
</reference>
<dbReference type="OrthoDB" id="9775268at2"/>
<keyword evidence="1" id="KW-0812">Transmembrane</keyword>
<dbReference type="Proteomes" id="UP000003515">
    <property type="component" value="Unassembled WGS sequence"/>
</dbReference>
<sequence length="209" mass="23573">MVSETVGPVLSGALLLVSAIHNVFLLVAFLLLLAFWQLEKLEFTHQPMNDQRNLFDSLKEGWQILRAEHNMWQITLAVMVINTTGAVFWIQAIYYGKAELALSAIEVSYLIAASGFVLPLMLPNVWYQCGVYLLLRSSNSDGVDIVANLSTRNYLISRVFDDLTCLWLYSLSYIPLNRYLGRFPCTKSLSSLTYWAFPVLPCSTMKSSG</sequence>
<feature type="transmembrane region" description="Helical" evidence="1">
    <location>
        <begin position="107"/>
        <end position="127"/>
    </location>
</feature>
<dbReference type="STRING" id="675816.VIA_001633"/>
<reference evidence="3 4" key="3">
    <citation type="journal article" date="2012" name="Int. J. Syst. Evol. Microbiol.">
        <title>Vibrio caribbeanicus sp. nov., isolated from the marine sponge Scleritoderma cyanea.</title>
        <authorList>
            <person name="Hoffmann M."/>
            <person name="Monday S.R."/>
            <person name="Allard M.W."/>
            <person name="Strain E.A."/>
            <person name="Whittaker P."/>
            <person name="Naum M."/>
            <person name="McCarthy P.J."/>
            <person name="Lopez J.V."/>
            <person name="Fischer M."/>
            <person name="Brown E.W."/>
        </authorList>
    </citation>
    <scope>NUCLEOTIDE SEQUENCE [LARGE SCALE GENOMIC DNA]</scope>
    <source>
        <strain evidence="3">CIP 102891</strain>
        <strain evidence="4">CIP 102891 / ATCC 33934</strain>
    </source>
</reference>
<evidence type="ECO:0000256" key="1">
    <source>
        <dbReference type="SAM" id="Phobius"/>
    </source>
</evidence>
<keyword evidence="1" id="KW-1133">Transmembrane helix</keyword>
<dbReference type="InterPro" id="IPR036259">
    <property type="entry name" value="MFS_trans_sf"/>
</dbReference>
<evidence type="ECO:0000313" key="4">
    <source>
        <dbReference type="Proteomes" id="UP000002817"/>
    </source>
</evidence>
<reference evidence="3" key="2">
    <citation type="submission" date="2011-08" db="EMBL/GenBank/DDBJ databases">
        <authorList>
            <person name="Hoffman M."/>
            <person name="Strain E.A."/>
            <person name="Brown E."/>
            <person name="Allard M.W."/>
        </authorList>
    </citation>
    <scope>NUCLEOTIDE SEQUENCE</scope>
    <source>
        <strain evidence="3">CIP 102891</strain>
    </source>
</reference>
<evidence type="ECO:0000313" key="5">
    <source>
        <dbReference type="Proteomes" id="UP000003515"/>
    </source>
</evidence>
<dbReference type="SUPFAM" id="SSF103473">
    <property type="entry name" value="MFS general substrate transporter"/>
    <property type="match status" value="1"/>
</dbReference>
<dbReference type="Proteomes" id="UP000002817">
    <property type="component" value="Unassembled WGS sequence"/>
</dbReference>
<feature type="transmembrane region" description="Helical" evidence="1">
    <location>
        <begin position="74"/>
        <end position="95"/>
    </location>
</feature>
<dbReference type="eggNOG" id="COG2211">
    <property type="taxonomic scope" value="Bacteria"/>
</dbReference>
<gene>
    <name evidence="2" type="ORF">VIA_001633</name>
    <name evidence="3" type="ORF">VIOR3934_19155</name>
</gene>
<keyword evidence="5" id="KW-1185">Reference proteome</keyword>
<dbReference type="PATRIC" id="fig|675816.5.peg.58"/>
<dbReference type="EMBL" id="AFWH01000001">
    <property type="protein sequence ID" value="EGU53976.1"/>
    <property type="molecule type" value="Genomic_DNA"/>
</dbReference>
<organism evidence="3 4">
    <name type="scientific">Vibrio orientalis CIP 102891 = ATCC 33934</name>
    <dbReference type="NCBI Taxonomy" id="675816"/>
    <lineage>
        <taxon>Bacteria</taxon>
        <taxon>Pseudomonadati</taxon>
        <taxon>Pseudomonadota</taxon>
        <taxon>Gammaproteobacteria</taxon>
        <taxon>Vibrionales</taxon>
        <taxon>Vibrionaceae</taxon>
        <taxon>Vibrio</taxon>
        <taxon>Vibrio oreintalis group</taxon>
    </lineage>
</organism>
<dbReference type="AlphaFoldDB" id="C9QEK0"/>
<name>C9QEK0_VIBOR</name>
<evidence type="ECO:0000313" key="2">
    <source>
        <dbReference type="EMBL" id="EEX94473.1"/>
    </source>
</evidence>
<keyword evidence="1" id="KW-0472">Membrane</keyword>
<feature type="transmembrane region" description="Helical" evidence="1">
    <location>
        <begin position="12"/>
        <end position="36"/>
    </location>
</feature>
<protein>
    <submittedName>
        <fullName evidence="3">Permease of the major facilitator superfamily protein</fullName>
    </submittedName>
</protein>
<dbReference type="EMBL" id="ACZV01000004">
    <property type="protein sequence ID" value="EEX94473.1"/>
    <property type="molecule type" value="Genomic_DNA"/>
</dbReference>
<accession>C9QEK0</accession>
<comment type="caution">
    <text evidence="3">The sequence shown here is derived from an EMBL/GenBank/DDBJ whole genome shotgun (WGS) entry which is preliminary data.</text>
</comment>